<dbReference type="Proteomes" id="UP000290407">
    <property type="component" value="Unassembled WGS sequence"/>
</dbReference>
<evidence type="ECO:0000313" key="3">
    <source>
        <dbReference type="Proteomes" id="UP000290407"/>
    </source>
</evidence>
<evidence type="ECO:0000259" key="1">
    <source>
        <dbReference type="Pfam" id="PF13088"/>
    </source>
</evidence>
<dbReference type="InterPro" id="IPR011040">
    <property type="entry name" value="Sialidase"/>
</dbReference>
<dbReference type="PANTHER" id="PTHR38792">
    <property type="entry name" value="BNR/ASP-BOX REPEAT DOMAIN PROTEIN (AFU_ORTHOLOGUE AFUA_7G06430)-RELATED"/>
    <property type="match status" value="1"/>
</dbReference>
<reference evidence="2 3" key="1">
    <citation type="submission" date="2019-01" db="EMBL/GenBank/DDBJ databases">
        <title>Spirosoma flava sp. nov., a propanil-degrading bacterium isolated from herbicide-contaminated soil.</title>
        <authorList>
            <person name="Zhang L."/>
            <person name="Jiang J.-D."/>
        </authorList>
    </citation>
    <scope>NUCLEOTIDE SEQUENCE [LARGE SCALE GENOMIC DNA]</scope>
    <source>
        <strain evidence="2 3">TY50</strain>
    </source>
</reference>
<dbReference type="InterPro" id="IPR036278">
    <property type="entry name" value="Sialidase_sf"/>
</dbReference>
<name>A0A4V1RVI7_9BACT</name>
<accession>A0A4V1RVI7</accession>
<feature type="domain" description="Sialidase" evidence="1">
    <location>
        <begin position="67"/>
        <end position="207"/>
    </location>
</feature>
<proteinExistence type="predicted"/>
<gene>
    <name evidence="2" type="ORF">EQG79_27795</name>
</gene>
<dbReference type="EMBL" id="SBLB01000011">
    <property type="protein sequence ID" value="RYC66908.1"/>
    <property type="molecule type" value="Genomic_DNA"/>
</dbReference>
<protein>
    <submittedName>
        <fullName evidence="2">Exo-alpha-sialidase</fullName>
    </submittedName>
</protein>
<dbReference type="Pfam" id="PF13088">
    <property type="entry name" value="BNR_2"/>
    <property type="match status" value="1"/>
</dbReference>
<organism evidence="2 3">
    <name type="scientific">Spirosoma sordidisoli</name>
    <dbReference type="NCBI Taxonomy" id="2502893"/>
    <lineage>
        <taxon>Bacteria</taxon>
        <taxon>Pseudomonadati</taxon>
        <taxon>Bacteroidota</taxon>
        <taxon>Cytophagia</taxon>
        <taxon>Cytophagales</taxon>
        <taxon>Cytophagaceae</taxon>
        <taxon>Spirosoma</taxon>
    </lineage>
</organism>
<dbReference type="AlphaFoldDB" id="A0A4V1RVI7"/>
<dbReference type="SUPFAM" id="SSF50939">
    <property type="entry name" value="Sialidases"/>
    <property type="match status" value="1"/>
</dbReference>
<sequence>MNVFRGGNWLLLAVSLALGGLVEPAPPDEPKPVTERRAYYPRVIRLQHKPNRPGQLLASFDTDGNGAMLYTSADEGRSWKPLADLRDTTDTKHCCSGLWEVPQPLGTVAAGTLFWAPSMGCSRDPRCRSSINIHRSTDGGKTWRFHSTLATGKVGLWEPEFIVDANGNLVAYYSTEEHRAEGFNQLLAHKVSTDGGRTWGPEVRDVAIPDQPNKPMRPGMAIVRKLAAGYAWPARYVMVYEICGMGCDVFIRFSRDGLTWGNPAQPGTRIESLEGHHLAHAPSFTTLPDGRLLVVGQLLLDAANKPAPASGTVLLVSNPAGAGPWTETPAPVPVPKAYDNPCPNYSSQLLLSADKKRLIEVALRYNGDVCTAYSYSIPFSLNR</sequence>
<evidence type="ECO:0000313" key="2">
    <source>
        <dbReference type="EMBL" id="RYC66908.1"/>
    </source>
</evidence>
<dbReference type="CDD" id="cd15482">
    <property type="entry name" value="Sialidase_non-viral"/>
    <property type="match status" value="1"/>
</dbReference>
<keyword evidence="3" id="KW-1185">Reference proteome</keyword>
<dbReference type="PANTHER" id="PTHR38792:SF3">
    <property type="entry name" value="BNR_ASP-BOX REPEAT DOMAIN PROTEIN (AFU_ORTHOLOGUE AFUA_7G06430)-RELATED"/>
    <property type="match status" value="1"/>
</dbReference>
<comment type="caution">
    <text evidence="2">The sequence shown here is derived from an EMBL/GenBank/DDBJ whole genome shotgun (WGS) entry which is preliminary data.</text>
</comment>
<dbReference type="RefSeq" id="WP_129606028.1">
    <property type="nucleotide sequence ID" value="NZ_SBLB01000011.1"/>
</dbReference>
<dbReference type="Gene3D" id="2.120.10.10">
    <property type="match status" value="1"/>
</dbReference>